<evidence type="ECO:0000313" key="4">
    <source>
        <dbReference type="Proteomes" id="UP000014158"/>
    </source>
</evidence>
<organism evidence="1 3">
    <name type="scientific">Enterococcus raffinosus ATCC 49464</name>
    <dbReference type="NCBI Taxonomy" id="1158602"/>
    <lineage>
        <taxon>Bacteria</taxon>
        <taxon>Bacillati</taxon>
        <taxon>Bacillota</taxon>
        <taxon>Bacilli</taxon>
        <taxon>Lactobacillales</taxon>
        <taxon>Enterococcaceae</taxon>
        <taxon>Enterococcus</taxon>
    </lineage>
</organism>
<gene>
    <name evidence="2" type="ORF">I590_02510</name>
    <name evidence="1" type="ORF">UAK_02566</name>
</gene>
<protein>
    <submittedName>
        <fullName evidence="1">Uncharacterized protein</fullName>
    </submittedName>
</protein>
<accession>R2RM24</accession>
<dbReference type="HOGENOM" id="CLU_195383_1_0_9"/>
<reference evidence="2 4" key="2">
    <citation type="submission" date="2013-03" db="EMBL/GenBank/DDBJ databases">
        <title>The Genome Sequence of Enterococcus raffinosus ATCC_49464 (PacBio/Illumina hybrid assembly).</title>
        <authorList>
            <consortium name="The Broad Institute Genomics Platform"/>
            <consortium name="The Broad Institute Genome Sequencing Center for Infectious Disease"/>
            <person name="Earl A."/>
            <person name="Russ C."/>
            <person name="Gilmore M."/>
            <person name="Surin D."/>
            <person name="Walker B."/>
            <person name="Young S."/>
            <person name="Zeng Q."/>
            <person name="Gargeya S."/>
            <person name="Fitzgerald M."/>
            <person name="Haas B."/>
            <person name="Abouelleil A."/>
            <person name="Allen A.W."/>
            <person name="Alvarado L."/>
            <person name="Arachchi H.M."/>
            <person name="Berlin A.M."/>
            <person name="Chapman S.B."/>
            <person name="Gainer-Dewar J."/>
            <person name="Goldberg J."/>
            <person name="Griggs A."/>
            <person name="Gujja S."/>
            <person name="Hansen M."/>
            <person name="Howarth C."/>
            <person name="Imamovic A."/>
            <person name="Ireland A."/>
            <person name="Larimer J."/>
            <person name="McCowan C."/>
            <person name="Murphy C."/>
            <person name="Pearson M."/>
            <person name="Poon T.W."/>
            <person name="Priest M."/>
            <person name="Roberts A."/>
            <person name="Saif S."/>
            <person name="Shea T."/>
            <person name="Sisk P."/>
            <person name="Sykes S."/>
            <person name="Wortman J."/>
            <person name="Nusbaum C."/>
            <person name="Birren B."/>
        </authorList>
    </citation>
    <scope>NUCLEOTIDE SEQUENCE [LARGE SCALE GENOMIC DNA]</scope>
    <source>
        <strain evidence="2 4">ATCC 49464</strain>
    </source>
</reference>
<dbReference type="AlphaFoldDB" id="R2RM24"/>
<proteinExistence type="predicted"/>
<evidence type="ECO:0000313" key="1">
    <source>
        <dbReference type="EMBL" id="EOH76994.1"/>
    </source>
</evidence>
<keyword evidence="4" id="KW-1185">Reference proteome</keyword>
<name>R2RM24_9ENTE</name>
<evidence type="ECO:0000313" key="3">
    <source>
        <dbReference type="Proteomes" id="UP000013877"/>
    </source>
</evidence>
<evidence type="ECO:0000313" key="2">
    <source>
        <dbReference type="EMBL" id="EOT75687.1"/>
    </source>
</evidence>
<dbReference type="Proteomes" id="UP000014158">
    <property type="component" value="Unassembled WGS sequence"/>
</dbReference>
<dbReference type="eggNOG" id="ENOG502ZNS1">
    <property type="taxonomic scope" value="Bacteria"/>
</dbReference>
<reference evidence="1 3" key="1">
    <citation type="submission" date="2013-02" db="EMBL/GenBank/DDBJ databases">
        <title>The Genome Sequence of Enterococcus raffinosus ATCC_49464.</title>
        <authorList>
            <consortium name="The Broad Institute Genome Sequencing Platform"/>
            <consortium name="The Broad Institute Genome Sequencing Center for Infectious Disease"/>
            <person name="Earl A.M."/>
            <person name="Gilmore M.S."/>
            <person name="Lebreton F."/>
            <person name="Walker B."/>
            <person name="Young S.K."/>
            <person name="Zeng Q."/>
            <person name="Gargeya S."/>
            <person name="Fitzgerald M."/>
            <person name="Haas B."/>
            <person name="Abouelleil A."/>
            <person name="Alvarado L."/>
            <person name="Arachchi H.M."/>
            <person name="Berlin A.M."/>
            <person name="Chapman S.B."/>
            <person name="Dewar J."/>
            <person name="Goldberg J."/>
            <person name="Griggs A."/>
            <person name="Gujja S."/>
            <person name="Hansen M."/>
            <person name="Howarth C."/>
            <person name="Imamovic A."/>
            <person name="Larimer J."/>
            <person name="McCowan C."/>
            <person name="Murphy C."/>
            <person name="Neiman D."/>
            <person name="Pearson M."/>
            <person name="Priest M."/>
            <person name="Roberts A."/>
            <person name="Saif S."/>
            <person name="Shea T."/>
            <person name="Sisk P."/>
            <person name="Sykes S."/>
            <person name="Wortman J."/>
            <person name="Nusbaum C."/>
            <person name="Birren B."/>
        </authorList>
    </citation>
    <scope>NUCLEOTIDE SEQUENCE [LARGE SCALE GENOMIC DNA]</scope>
    <source>
        <strain evidence="1 3">ATCC 49464</strain>
    </source>
</reference>
<comment type="caution">
    <text evidence="1">The sequence shown here is derived from an EMBL/GenBank/DDBJ whole genome shotgun (WGS) entry which is preliminary data.</text>
</comment>
<dbReference type="EMBL" id="AJAL01000014">
    <property type="protein sequence ID" value="EOH76994.1"/>
    <property type="molecule type" value="Genomic_DNA"/>
</dbReference>
<sequence length="69" mass="8478">MLRKLFVCISGRKEMIMDKEAVIERLKKDLDLPNFKGRLEEKEYTEEEYQKIKNDLNDYFENYVRNIEN</sequence>
<dbReference type="EMBL" id="ASWF01000003">
    <property type="protein sequence ID" value="EOT75687.1"/>
    <property type="molecule type" value="Genomic_DNA"/>
</dbReference>
<dbReference type="Proteomes" id="UP000013877">
    <property type="component" value="Unassembled WGS sequence"/>
</dbReference>
<dbReference type="PATRIC" id="fig|1158602.3.peg.2568"/>